<evidence type="ECO:0000256" key="3">
    <source>
        <dbReference type="ARBA" id="ARBA00022857"/>
    </source>
</evidence>
<dbReference type="PRINTS" id="PR00081">
    <property type="entry name" value="GDHRDH"/>
</dbReference>
<dbReference type="Proteomes" id="UP000177798">
    <property type="component" value="Chromosome 5"/>
</dbReference>
<dbReference type="Gene3D" id="3.40.50.720">
    <property type="entry name" value="NAD(P)-binding Rossmann-like Domain"/>
    <property type="match status" value="1"/>
</dbReference>
<protein>
    <recommendedName>
        <fullName evidence="6">Short-chain dehydrogenase/reductase ABA4</fullName>
    </recommendedName>
    <alternativeName>
        <fullName evidence="8">Abscisic acid biosynthesis cluster protein 4</fullName>
    </alternativeName>
    <alternativeName>
        <fullName evidence="7">Short-chain dehydrogenase/reductase aba4</fullName>
    </alternativeName>
</protein>
<evidence type="ECO:0000256" key="6">
    <source>
        <dbReference type="ARBA" id="ARBA00068707"/>
    </source>
</evidence>
<dbReference type="GO" id="GO:0016491">
    <property type="term" value="F:oxidoreductase activity"/>
    <property type="evidence" value="ECO:0007669"/>
    <property type="project" value="UniProtKB-KW"/>
</dbReference>
<keyword evidence="4" id="KW-0560">Oxidoreductase</keyword>
<proteinExistence type="inferred from homology"/>
<dbReference type="InterPro" id="IPR020904">
    <property type="entry name" value="Sc_DH/Rdtase_CS"/>
</dbReference>
<dbReference type="OrthoDB" id="5840532at2759"/>
<name>A0A1D9Q411_SCLS1</name>
<evidence type="ECO:0000256" key="2">
    <source>
        <dbReference type="ARBA" id="ARBA00006484"/>
    </source>
</evidence>
<evidence type="ECO:0000256" key="1">
    <source>
        <dbReference type="ARBA" id="ARBA00004972"/>
    </source>
</evidence>
<comment type="similarity">
    <text evidence="2">Belongs to the short-chain dehydrogenases/reductases (SDR) family.</text>
</comment>
<comment type="pathway">
    <text evidence="1">Hormone biosynthesis.</text>
</comment>
<dbReference type="InterPro" id="IPR036291">
    <property type="entry name" value="NAD(P)-bd_dom_sf"/>
</dbReference>
<reference evidence="10" key="1">
    <citation type="journal article" date="2017" name="Genome Biol. Evol.">
        <title>The complete genome sequence of the phytopathogenic fungus Sclerotinia sclerotiorum reveals insights into the genome architecture of broad host range pathogens.</title>
        <authorList>
            <person name="Derbyshire M."/>
            <person name="Denton-Giles M."/>
            <person name="Hegedus D."/>
            <person name="Seifbarghy S."/>
            <person name="Rollins J."/>
            <person name="van Kan J."/>
            <person name="Seidl M.F."/>
            <person name="Faino L."/>
            <person name="Mbengue M."/>
            <person name="Navaud O."/>
            <person name="Raffaele S."/>
            <person name="Hammond-Kosack K."/>
            <person name="Heard S."/>
            <person name="Oliver R."/>
        </authorList>
    </citation>
    <scope>NUCLEOTIDE SEQUENCE [LARGE SCALE GENOMIC DNA]</scope>
    <source>
        <strain evidence="10">ATCC 18683 / 1980 / Ss-1</strain>
    </source>
</reference>
<dbReference type="AlphaFoldDB" id="A0A1D9Q411"/>
<dbReference type="GO" id="GO:0009688">
    <property type="term" value="P:abscisic acid biosynthetic process"/>
    <property type="evidence" value="ECO:0007669"/>
    <property type="project" value="UniProtKB-ARBA"/>
</dbReference>
<evidence type="ECO:0000256" key="4">
    <source>
        <dbReference type="ARBA" id="ARBA00023002"/>
    </source>
</evidence>
<dbReference type="PANTHER" id="PTHR24321">
    <property type="entry name" value="DEHYDROGENASES, SHORT CHAIN"/>
    <property type="match status" value="1"/>
</dbReference>
<dbReference type="CDD" id="cd05233">
    <property type="entry name" value="SDR_c"/>
    <property type="match status" value="1"/>
</dbReference>
<accession>A0A1D9Q411</accession>
<evidence type="ECO:0000313" key="9">
    <source>
        <dbReference type="EMBL" id="APA09700.1"/>
    </source>
</evidence>
<organism evidence="9 10">
    <name type="scientific">Sclerotinia sclerotiorum (strain ATCC 18683 / 1980 / Ss-1)</name>
    <name type="common">White mold</name>
    <name type="synonym">Whetzelinia sclerotiorum</name>
    <dbReference type="NCBI Taxonomy" id="665079"/>
    <lineage>
        <taxon>Eukaryota</taxon>
        <taxon>Fungi</taxon>
        <taxon>Dikarya</taxon>
        <taxon>Ascomycota</taxon>
        <taxon>Pezizomycotina</taxon>
        <taxon>Leotiomycetes</taxon>
        <taxon>Helotiales</taxon>
        <taxon>Sclerotiniaceae</taxon>
        <taxon>Sclerotinia</taxon>
    </lineage>
</organism>
<dbReference type="EMBL" id="CP017818">
    <property type="protein sequence ID" value="APA09700.1"/>
    <property type="molecule type" value="Genomic_DNA"/>
</dbReference>
<evidence type="ECO:0000256" key="7">
    <source>
        <dbReference type="ARBA" id="ARBA00069153"/>
    </source>
</evidence>
<dbReference type="SUPFAM" id="SSF51735">
    <property type="entry name" value="NAD(P)-binding Rossmann-fold domains"/>
    <property type="match status" value="1"/>
</dbReference>
<evidence type="ECO:0000256" key="8">
    <source>
        <dbReference type="ARBA" id="ARBA00074993"/>
    </source>
</evidence>
<sequence length="277" mass="29311">MNSKTTNGFALITGAASGIGKNSAFSLAESGATGILFADINEKGAEESAIQSKKYASNPAYRGISIHVDITDEESVQNMVDTAIKEFGRIDYNINSAGIGTTVMTGMAELPLSEFDNVLNINMRGTVLCNRAVLQAMLIQEPRAFQGRYTTRSLGRGCIVNLGSANSYAATPGKTSYTTAKHAVIGITKTAAVDYSKQGIRVNAVCPIWVEGAMTEREAQVNPHLEQIVQAVVPLKRMAQADEVADAIQFLCSPAASFITGTGLIIDAGTGLTVRLI</sequence>
<dbReference type="Pfam" id="PF13561">
    <property type="entry name" value="adh_short_C2"/>
    <property type="match status" value="1"/>
</dbReference>
<dbReference type="FunFam" id="3.40.50.720:FF:000084">
    <property type="entry name" value="Short-chain dehydrogenase reductase"/>
    <property type="match status" value="1"/>
</dbReference>
<dbReference type="VEuPathDB" id="FungiDB:sscle_05g044700"/>
<keyword evidence="3" id="KW-0521">NADP</keyword>
<dbReference type="PRINTS" id="PR00080">
    <property type="entry name" value="SDRFAMILY"/>
</dbReference>
<evidence type="ECO:0000313" key="10">
    <source>
        <dbReference type="Proteomes" id="UP000177798"/>
    </source>
</evidence>
<evidence type="ECO:0000256" key="5">
    <source>
        <dbReference type="ARBA" id="ARBA00023026"/>
    </source>
</evidence>
<dbReference type="PROSITE" id="PS00061">
    <property type="entry name" value="ADH_SHORT"/>
    <property type="match status" value="1"/>
</dbReference>
<dbReference type="InterPro" id="IPR002347">
    <property type="entry name" value="SDR_fam"/>
</dbReference>
<gene>
    <name evidence="9" type="ORF">sscle_05g044700</name>
</gene>
<keyword evidence="5" id="KW-0843">Virulence</keyword>
<dbReference type="PANTHER" id="PTHR24321:SF12">
    <property type="entry name" value="SHORT-CHAIN DEHYDROGENASE_REDUCTASE FAMILY, PUTATIVE (AFU_ORTHOLOGUE AFUA_5G14340)-RELATED"/>
    <property type="match status" value="1"/>
</dbReference>